<gene>
    <name evidence="1" type="ORF">OTI717_LOCUS39384</name>
</gene>
<name>A0A820CUD8_9BILA</name>
<evidence type="ECO:0000313" key="1">
    <source>
        <dbReference type="EMBL" id="CAF4221206.1"/>
    </source>
</evidence>
<comment type="caution">
    <text evidence="1">The sequence shown here is derived from an EMBL/GenBank/DDBJ whole genome shotgun (WGS) entry which is preliminary data.</text>
</comment>
<proteinExistence type="predicted"/>
<sequence length="18" mass="2099">MLPVTIRPPTVRIYLNSQ</sequence>
<dbReference type="Proteomes" id="UP000663823">
    <property type="component" value="Unassembled WGS sequence"/>
</dbReference>
<accession>A0A820CUD8</accession>
<feature type="non-terminal residue" evidence="1">
    <location>
        <position position="18"/>
    </location>
</feature>
<organism evidence="1 2">
    <name type="scientific">Rotaria sordida</name>
    <dbReference type="NCBI Taxonomy" id="392033"/>
    <lineage>
        <taxon>Eukaryota</taxon>
        <taxon>Metazoa</taxon>
        <taxon>Spiralia</taxon>
        <taxon>Gnathifera</taxon>
        <taxon>Rotifera</taxon>
        <taxon>Eurotatoria</taxon>
        <taxon>Bdelloidea</taxon>
        <taxon>Philodinida</taxon>
        <taxon>Philodinidae</taxon>
        <taxon>Rotaria</taxon>
    </lineage>
</organism>
<dbReference type="EMBL" id="CAJOAX010025151">
    <property type="protein sequence ID" value="CAF4221206.1"/>
    <property type="molecule type" value="Genomic_DNA"/>
</dbReference>
<evidence type="ECO:0000313" key="2">
    <source>
        <dbReference type="Proteomes" id="UP000663823"/>
    </source>
</evidence>
<dbReference type="AlphaFoldDB" id="A0A820CUD8"/>
<reference evidence="1" key="1">
    <citation type="submission" date="2021-02" db="EMBL/GenBank/DDBJ databases">
        <authorList>
            <person name="Nowell W R."/>
        </authorList>
    </citation>
    <scope>NUCLEOTIDE SEQUENCE</scope>
</reference>
<protein>
    <submittedName>
        <fullName evidence="1">Uncharacterized protein</fullName>
    </submittedName>
</protein>